<name>A0A368GMV3_ANCCA</name>
<proteinExistence type="predicted"/>
<reference evidence="1 2" key="1">
    <citation type="submission" date="2014-10" db="EMBL/GenBank/DDBJ databases">
        <title>Draft genome of the hookworm Ancylostoma caninum.</title>
        <authorList>
            <person name="Mitreva M."/>
        </authorList>
    </citation>
    <scope>NUCLEOTIDE SEQUENCE [LARGE SCALE GENOMIC DNA]</scope>
    <source>
        <strain evidence="1 2">Baltimore</strain>
    </source>
</reference>
<evidence type="ECO:0000313" key="2">
    <source>
        <dbReference type="Proteomes" id="UP000252519"/>
    </source>
</evidence>
<dbReference type="Proteomes" id="UP000252519">
    <property type="component" value="Unassembled WGS sequence"/>
</dbReference>
<comment type="caution">
    <text evidence="1">The sequence shown here is derived from an EMBL/GenBank/DDBJ whole genome shotgun (WGS) entry which is preliminary data.</text>
</comment>
<dbReference type="AlphaFoldDB" id="A0A368GMV3"/>
<keyword evidence="2" id="KW-1185">Reference proteome</keyword>
<sequence>MLLNATRTEDSALLTLRIKRLHLMLREKSSSTRFVPSTANWSTTGLNNKMSLMRRR</sequence>
<organism evidence="1 2">
    <name type="scientific">Ancylostoma caninum</name>
    <name type="common">Dog hookworm</name>
    <dbReference type="NCBI Taxonomy" id="29170"/>
    <lineage>
        <taxon>Eukaryota</taxon>
        <taxon>Metazoa</taxon>
        <taxon>Ecdysozoa</taxon>
        <taxon>Nematoda</taxon>
        <taxon>Chromadorea</taxon>
        <taxon>Rhabditida</taxon>
        <taxon>Rhabditina</taxon>
        <taxon>Rhabditomorpha</taxon>
        <taxon>Strongyloidea</taxon>
        <taxon>Ancylostomatidae</taxon>
        <taxon>Ancylostomatinae</taxon>
        <taxon>Ancylostoma</taxon>
    </lineage>
</organism>
<dbReference type="EMBL" id="JOJR01000130">
    <property type="protein sequence ID" value="RCN44390.1"/>
    <property type="molecule type" value="Genomic_DNA"/>
</dbReference>
<protein>
    <submittedName>
        <fullName evidence="1">Uncharacterized protein</fullName>
    </submittedName>
</protein>
<gene>
    <name evidence="1" type="ORF">ANCCAN_09604</name>
</gene>
<evidence type="ECO:0000313" key="1">
    <source>
        <dbReference type="EMBL" id="RCN44390.1"/>
    </source>
</evidence>
<accession>A0A368GMV3</accession>